<dbReference type="AlphaFoldDB" id="A0A7S0ZQI5"/>
<accession>A0A7S0ZQI5</accession>
<evidence type="ECO:0000313" key="1">
    <source>
        <dbReference type="EMBL" id="CAD8829229.1"/>
    </source>
</evidence>
<organism evidence="1">
    <name type="scientific">Noctiluca scintillans</name>
    <name type="common">Sea sparkle</name>
    <name type="synonym">Red tide dinoflagellate</name>
    <dbReference type="NCBI Taxonomy" id="2966"/>
    <lineage>
        <taxon>Eukaryota</taxon>
        <taxon>Sar</taxon>
        <taxon>Alveolata</taxon>
        <taxon>Dinophyceae</taxon>
        <taxon>Noctilucales</taxon>
        <taxon>Noctilucaceae</taxon>
        <taxon>Noctiluca</taxon>
    </lineage>
</organism>
<sequence length="122" mass="13327">MGGIVCCVEPALDDNAVTVTGIDAGELEEESPKAAPTGMSISFRDLDGTERTFLFTSRPFGLIFSDIPPFKVVKCREQALGFGIGRDWQVTAIGGDDVHGLNSDDLRDLIRKHGKRHRPQEL</sequence>
<reference evidence="1" key="1">
    <citation type="submission" date="2021-01" db="EMBL/GenBank/DDBJ databases">
        <authorList>
            <person name="Corre E."/>
            <person name="Pelletier E."/>
            <person name="Niang G."/>
            <person name="Scheremetjew M."/>
            <person name="Finn R."/>
            <person name="Kale V."/>
            <person name="Holt S."/>
            <person name="Cochrane G."/>
            <person name="Meng A."/>
            <person name="Brown T."/>
            <person name="Cohen L."/>
        </authorList>
    </citation>
    <scope>NUCLEOTIDE SEQUENCE</scope>
</reference>
<dbReference type="EMBL" id="HBFQ01005074">
    <property type="protein sequence ID" value="CAD8829229.1"/>
    <property type="molecule type" value="Transcribed_RNA"/>
</dbReference>
<protein>
    <submittedName>
        <fullName evidence="1">Uncharacterized protein</fullName>
    </submittedName>
</protein>
<gene>
    <name evidence="1" type="ORF">NSCI0253_LOCUS3575</name>
</gene>
<name>A0A7S0ZQI5_NOCSC</name>
<proteinExistence type="predicted"/>